<dbReference type="EMBL" id="BRVP01000023">
    <property type="protein sequence ID" value="GLB53738.1"/>
    <property type="molecule type" value="Genomic_DNA"/>
</dbReference>
<sequence length="349" mass="39470">MVDCLATGGAERTAANLSIEFYNLGFQVIIISLLDEVNYNYKGTLINLGKKRGGNKVIRNIAKGARLSSILKKQTPDCIIDFRMRNNLVREFLLYQFIFRNYVMIYRINSAKVDWHIPKGSFFKKVYSKSNVVAVSKSIEGALKTTLGFSNVSYIPNFFKKSQNTTFDRPSDVPEEYILAVGSLRNNIKQFDKLLDIYADSKLPEKEIALVVLGEGEDYESLQQQIADLNLKEKVLLLGRKEQIEGYVKRARFLVLSSALEGFPNVILESLSLGTPVVSFDCVSGPSEMIIDKENGLLVQNQDFDELRNAIDLMVEDTNLYLKCKANTDITLSAFSKEVVLQKWLEILQ</sequence>
<dbReference type="PANTHER" id="PTHR12526">
    <property type="entry name" value="GLYCOSYLTRANSFERASE"/>
    <property type="match status" value="1"/>
</dbReference>
<dbReference type="Proteomes" id="UP001143545">
    <property type="component" value="Unassembled WGS sequence"/>
</dbReference>
<evidence type="ECO:0000313" key="2">
    <source>
        <dbReference type="EMBL" id="GLB53738.1"/>
    </source>
</evidence>
<name>A0A9W6EWV0_9FLAO</name>
<evidence type="ECO:0000259" key="1">
    <source>
        <dbReference type="Pfam" id="PF00534"/>
    </source>
</evidence>
<accession>A0A9W6EWV0</accession>
<reference evidence="2" key="1">
    <citation type="submission" date="2022-07" db="EMBL/GenBank/DDBJ databases">
        <title>Taxonomy of Novel Oxalotrophic and Methylotrophic Bacteria.</title>
        <authorList>
            <person name="Sahin N."/>
            <person name="Tani A."/>
        </authorList>
    </citation>
    <scope>NUCLEOTIDE SEQUENCE</scope>
    <source>
        <strain evidence="2">AM327</strain>
    </source>
</reference>
<dbReference type="PANTHER" id="PTHR12526:SF630">
    <property type="entry name" value="GLYCOSYLTRANSFERASE"/>
    <property type="match status" value="1"/>
</dbReference>
<gene>
    <name evidence="2" type="ORF">NBRC110019_27790</name>
</gene>
<dbReference type="InterPro" id="IPR001296">
    <property type="entry name" value="Glyco_trans_1"/>
</dbReference>
<organism evidence="2 3">
    <name type="scientific">Neptunitalea chrysea</name>
    <dbReference type="NCBI Taxonomy" id="1647581"/>
    <lineage>
        <taxon>Bacteria</taxon>
        <taxon>Pseudomonadati</taxon>
        <taxon>Bacteroidota</taxon>
        <taxon>Flavobacteriia</taxon>
        <taxon>Flavobacteriales</taxon>
        <taxon>Flavobacteriaceae</taxon>
        <taxon>Neptunitalea</taxon>
    </lineage>
</organism>
<dbReference type="GO" id="GO:0016757">
    <property type="term" value="F:glycosyltransferase activity"/>
    <property type="evidence" value="ECO:0007669"/>
    <property type="project" value="InterPro"/>
</dbReference>
<comment type="caution">
    <text evidence="2">The sequence shown here is derived from an EMBL/GenBank/DDBJ whole genome shotgun (WGS) entry which is preliminary data.</text>
</comment>
<evidence type="ECO:0000313" key="3">
    <source>
        <dbReference type="Proteomes" id="UP001143545"/>
    </source>
</evidence>
<proteinExistence type="predicted"/>
<keyword evidence="3" id="KW-1185">Reference proteome</keyword>
<dbReference type="AlphaFoldDB" id="A0A9W6EWV0"/>
<feature type="domain" description="Glycosyl transferase family 1" evidence="1">
    <location>
        <begin position="168"/>
        <end position="328"/>
    </location>
</feature>
<protein>
    <recommendedName>
        <fullName evidence="1">Glycosyl transferase family 1 domain-containing protein</fullName>
    </recommendedName>
</protein>
<dbReference type="SUPFAM" id="SSF53756">
    <property type="entry name" value="UDP-Glycosyltransferase/glycogen phosphorylase"/>
    <property type="match status" value="1"/>
</dbReference>
<dbReference type="Gene3D" id="3.40.50.2000">
    <property type="entry name" value="Glycogen Phosphorylase B"/>
    <property type="match status" value="2"/>
</dbReference>
<dbReference type="Pfam" id="PF00534">
    <property type="entry name" value="Glycos_transf_1"/>
    <property type="match status" value="1"/>
</dbReference>